<keyword evidence="3" id="KW-0433">Leucine-rich repeat</keyword>
<protein>
    <submittedName>
        <fullName evidence="11">Uncharacterized protein</fullName>
    </submittedName>
</protein>
<keyword evidence="7" id="KW-1133">Transmembrane helix</keyword>
<evidence type="ECO:0000256" key="3">
    <source>
        <dbReference type="ARBA" id="ARBA00022614"/>
    </source>
</evidence>
<evidence type="ECO:0000256" key="6">
    <source>
        <dbReference type="ARBA" id="ARBA00022737"/>
    </source>
</evidence>
<keyword evidence="5" id="KW-0732">Signal</keyword>
<evidence type="ECO:0000313" key="12">
    <source>
        <dbReference type="Proteomes" id="UP000813462"/>
    </source>
</evidence>
<dbReference type="FunFam" id="3.80.10.10:FF:000111">
    <property type="entry name" value="LRR receptor-like serine/threonine-protein kinase ERECTA"/>
    <property type="match status" value="1"/>
</dbReference>
<reference evidence="11" key="1">
    <citation type="journal article" date="2021" name="Front. Plant Sci.">
        <title>Chromosome-Scale Genome Assembly for Chinese Sour Jujube and Insights Into Its Genome Evolution and Domestication Signature.</title>
        <authorList>
            <person name="Shen L.-Y."/>
            <person name="Luo H."/>
            <person name="Wang X.-L."/>
            <person name="Wang X.-M."/>
            <person name="Qiu X.-J."/>
            <person name="Liu H."/>
            <person name="Zhou S.-S."/>
            <person name="Jia K.-H."/>
            <person name="Nie S."/>
            <person name="Bao Y.-T."/>
            <person name="Zhang R.-G."/>
            <person name="Yun Q.-Z."/>
            <person name="Chai Y.-H."/>
            <person name="Lu J.-Y."/>
            <person name="Li Y."/>
            <person name="Zhao S.-W."/>
            <person name="Mao J.-F."/>
            <person name="Jia S.-G."/>
            <person name="Mao Y.-M."/>
        </authorList>
    </citation>
    <scope>NUCLEOTIDE SEQUENCE</scope>
    <source>
        <strain evidence="11">AT0</strain>
        <tissue evidence="11">Leaf</tissue>
    </source>
</reference>
<evidence type="ECO:0000256" key="2">
    <source>
        <dbReference type="ARBA" id="ARBA00009592"/>
    </source>
</evidence>
<dbReference type="InterPro" id="IPR032675">
    <property type="entry name" value="LRR_dom_sf"/>
</dbReference>
<keyword evidence="8" id="KW-0472">Membrane</keyword>
<comment type="subcellular location">
    <subcellularLocation>
        <location evidence="1">Membrane</location>
        <topology evidence="1">Single-pass type I membrane protein</topology>
    </subcellularLocation>
</comment>
<organism evidence="11 12">
    <name type="scientific">Ziziphus jujuba var. spinosa</name>
    <dbReference type="NCBI Taxonomy" id="714518"/>
    <lineage>
        <taxon>Eukaryota</taxon>
        <taxon>Viridiplantae</taxon>
        <taxon>Streptophyta</taxon>
        <taxon>Embryophyta</taxon>
        <taxon>Tracheophyta</taxon>
        <taxon>Spermatophyta</taxon>
        <taxon>Magnoliopsida</taxon>
        <taxon>eudicotyledons</taxon>
        <taxon>Gunneridae</taxon>
        <taxon>Pentapetalae</taxon>
        <taxon>rosids</taxon>
        <taxon>fabids</taxon>
        <taxon>Rosales</taxon>
        <taxon>Rhamnaceae</taxon>
        <taxon>Paliureae</taxon>
        <taxon>Ziziphus</taxon>
    </lineage>
</organism>
<keyword evidence="4" id="KW-0812">Transmembrane</keyword>
<evidence type="ECO:0000313" key="11">
    <source>
        <dbReference type="EMBL" id="KAH7527922.1"/>
    </source>
</evidence>
<evidence type="ECO:0000256" key="8">
    <source>
        <dbReference type="ARBA" id="ARBA00023136"/>
    </source>
</evidence>
<dbReference type="Gene3D" id="3.80.10.10">
    <property type="entry name" value="Ribonuclease Inhibitor"/>
    <property type="match status" value="1"/>
</dbReference>
<dbReference type="Pfam" id="PF00560">
    <property type="entry name" value="LRR_1"/>
    <property type="match status" value="4"/>
</dbReference>
<evidence type="ECO:0000256" key="4">
    <source>
        <dbReference type="ARBA" id="ARBA00022692"/>
    </source>
</evidence>
<dbReference type="PANTHER" id="PTHR48063">
    <property type="entry name" value="LRR RECEPTOR-LIKE KINASE"/>
    <property type="match status" value="1"/>
</dbReference>
<keyword evidence="10" id="KW-0325">Glycoprotein</keyword>
<evidence type="ECO:0000256" key="1">
    <source>
        <dbReference type="ARBA" id="ARBA00004479"/>
    </source>
</evidence>
<dbReference type="GO" id="GO:0016020">
    <property type="term" value="C:membrane"/>
    <property type="evidence" value="ECO:0007669"/>
    <property type="project" value="UniProtKB-SubCell"/>
</dbReference>
<sequence>MKDQSLIFSKIPSLVVNMDLSGNNLSGDLPKEITKLSGLVFLNLSRNRISGHIPESISKLKQLSSLDLSSNKLSGSIPRSLASLLFLGFLILSNNNFSGRIPYTDHMTTFDAPLFAGNIGLCGIPLDVNSGQSEAQIEKIGAENWM</sequence>
<dbReference type="EMBL" id="JAEACU010000005">
    <property type="protein sequence ID" value="KAH7527922.1"/>
    <property type="molecule type" value="Genomic_DNA"/>
</dbReference>
<keyword evidence="6" id="KW-0677">Repeat</keyword>
<gene>
    <name evidence="11" type="ORF">FEM48_Zijuj05G0017600</name>
</gene>
<comment type="caution">
    <text evidence="11">The sequence shown here is derived from an EMBL/GenBank/DDBJ whole genome shotgun (WGS) entry which is preliminary data.</text>
</comment>
<name>A0A978VC33_ZIZJJ</name>
<dbReference type="AlphaFoldDB" id="A0A978VC33"/>
<evidence type="ECO:0000256" key="10">
    <source>
        <dbReference type="ARBA" id="ARBA00023180"/>
    </source>
</evidence>
<comment type="similarity">
    <text evidence="2">Belongs to the RLP family.</text>
</comment>
<keyword evidence="9" id="KW-0675">Receptor</keyword>
<dbReference type="SUPFAM" id="SSF52058">
    <property type="entry name" value="L domain-like"/>
    <property type="match status" value="1"/>
</dbReference>
<dbReference type="Proteomes" id="UP000813462">
    <property type="component" value="Unassembled WGS sequence"/>
</dbReference>
<proteinExistence type="inferred from homology"/>
<dbReference type="PRINTS" id="PR00019">
    <property type="entry name" value="LEURICHRPT"/>
</dbReference>
<evidence type="ECO:0000256" key="9">
    <source>
        <dbReference type="ARBA" id="ARBA00023170"/>
    </source>
</evidence>
<evidence type="ECO:0000256" key="7">
    <source>
        <dbReference type="ARBA" id="ARBA00022989"/>
    </source>
</evidence>
<dbReference type="PANTHER" id="PTHR48063:SF16">
    <property type="entry name" value="LRR RECEPTOR-LIKE SERINE_THREONINE-PROTEIN KINASE GSO1"/>
    <property type="match status" value="1"/>
</dbReference>
<evidence type="ECO:0000256" key="5">
    <source>
        <dbReference type="ARBA" id="ARBA00022729"/>
    </source>
</evidence>
<accession>A0A978VC33</accession>
<dbReference type="InterPro" id="IPR001611">
    <property type="entry name" value="Leu-rich_rpt"/>
</dbReference>
<dbReference type="InterPro" id="IPR046956">
    <property type="entry name" value="RLP23-like"/>
</dbReference>